<feature type="compositionally biased region" description="Polar residues" evidence="2">
    <location>
        <begin position="11"/>
        <end position="22"/>
    </location>
</feature>
<keyword evidence="1" id="KW-0175">Coiled coil</keyword>
<dbReference type="OrthoDB" id="3264586at2759"/>
<dbReference type="AlphaFoldDB" id="A0A1J8PYG6"/>
<reference evidence="3 4" key="1">
    <citation type="submission" date="2016-03" db="EMBL/GenBank/DDBJ databases">
        <title>Comparative genomics of the ectomycorrhizal sister species Rhizopogon vinicolor and Rhizopogon vesiculosus (Basidiomycota: Boletales) reveals a divergence of the mating type B locus.</title>
        <authorList>
            <person name="Mujic A.B."/>
            <person name="Kuo A."/>
            <person name="Tritt A."/>
            <person name="Lipzen A."/>
            <person name="Chen C."/>
            <person name="Johnson J."/>
            <person name="Sharma A."/>
            <person name="Barry K."/>
            <person name="Grigoriev I.V."/>
            <person name="Spatafora J.W."/>
        </authorList>
    </citation>
    <scope>NUCLEOTIDE SEQUENCE [LARGE SCALE GENOMIC DNA]</scope>
    <source>
        <strain evidence="3 4">AM-OR11-056</strain>
    </source>
</reference>
<organism evidence="3 4">
    <name type="scientific">Rhizopogon vesiculosus</name>
    <dbReference type="NCBI Taxonomy" id="180088"/>
    <lineage>
        <taxon>Eukaryota</taxon>
        <taxon>Fungi</taxon>
        <taxon>Dikarya</taxon>
        <taxon>Basidiomycota</taxon>
        <taxon>Agaricomycotina</taxon>
        <taxon>Agaricomycetes</taxon>
        <taxon>Agaricomycetidae</taxon>
        <taxon>Boletales</taxon>
        <taxon>Suillineae</taxon>
        <taxon>Rhizopogonaceae</taxon>
        <taxon>Rhizopogon</taxon>
    </lineage>
</organism>
<evidence type="ECO:0000256" key="1">
    <source>
        <dbReference type="SAM" id="Coils"/>
    </source>
</evidence>
<dbReference type="EMBL" id="LVVM01003992">
    <property type="protein sequence ID" value="OJA13885.1"/>
    <property type="molecule type" value="Genomic_DNA"/>
</dbReference>
<evidence type="ECO:0000313" key="4">
    <source>
        <dbReference type="Proteomes" id="UP000183567"/>
    </source>
</evidence>
<name>A0A1J8PYG6_9AGAM</name>
<feature type="region of interest" description="Disordered" evidence="2">
    <location>
        <begin position="1"/>
        <end position="22"/>
    </location>
</feature>
<gene>
    <name evidence="3" type="ORF">AZE42_05400</name>
</gene>
<keyword evidence="4" id="KW-1185">Reference proteome</keyword>
<evidence type="ECO:0000313" key="3">
    <source>
        <dbReference type="EMBL" id="OJA13885.1"/>
    </source>
</evidence>
<protein>
    <submittedName>
        <fullName evidence="3">Uncharacterized protein</fullName>
    </submittedName>
</protein>
<proteinExistence type="predicted"/>
<dbReference type="Proteomes" id="UP000183567">
    <property type="component" value="Unassembled WGS sequence"/>
</dbReference>
<comment type="caution">
    <text evidence="3">The sequence shown here is derived from an EMBL/GenBank/DDBJ whole genome shotgun (WGS) entry which is preliminary data.</text>
</comment>
<feature type="coiled-coil region" evidence="1">
    <location>
        <begin position="119"/>
        <end position="146"/>
    </location>
</feature>
<sequence>MPSTKLCESEMPSNKKGNTSPLSFDERAGAVFAAARTESAKLVEDANSYADSVQMALARMREQREANRCDLLAQVKADEEKIQALYAAYSPLLDGVVHQRVQTVDTMKAMVQESEIEMRKSRKRLMKKAKARLDDARERQKLAMDATELVKHYKALILTL</sequence>
<accession>A0A1J8PYG6</accession>
<evidence type="ECO:0000256" key="2">
    <source>
        <dbReference type="SAM" id="MobiDB-lite"/>
    </source>
</evidence>